<reference evidence="1 2" key="1">
    <citation type="submission" date="2016-06" db="EMBL/GenBank/DDBJ databases">
        <title>Genome sequence of endosymbiont of Candidatus Endolucinida thiodiazotropha.</title>
        <authorList>
            <person name="Poehlein A."/>
            <person name="Koenig S."/>
            <person name="Heiden S.E."/>
            <person name="Thuermer A."/>
            <person name="Voget S."/>
            <person name="Daniel R."/>
            <person name="Markert S."/>
            <person name="Gros O."/>
            <person name="Schweder T."/>
        </authorList>
    </citation>
    <scope>NUCLEOTIDE SEQUENCE [LARGE SCALE GENOMIC DNA]</scope>
    <source>
        <strain evidence="1 2">COS</strain>
    </source>
</reference>
<organism evidence="1 2">
    <name type="scientific">Candidatus Thiodiazotropha endolucinida</name>
    <dbReference type="NCBI Taxonomy" id="1655433"/>
    <lineage>
        <taxon>Bacteria</taxon>
        <taxon>Pseudomonadati</taxon>
        <taxon>Pseudomonadota</taxon>
        <taxon>Gammaproteobacteria</taxon>
        <taxon>Chromatiales</taxon>
        <taxon>Sedimenticolaceae</taxon>
        <taxon>Candidatus Thiodiazotropha</taxon>
    </lineage>
</organism>
<gene>
    <name evidence="1" type="ORF">CODIS_29090</name>
</gene>
<dbReference type="Gene3D" id="1.10.472.60">
    <property type="entry name" value="putative protein disulfide isomerase domain"/>
    <property type="match status" value="1"/>
</dbReference>
<dbReference type="SUPFAM" id="SSF52833">
    <property type="entry name" value="Thioredoxin-like"/>
    <property type="match status" value="1"/>
</dbReference>
<dbReference type="Proteomes" id="UP000094769">
    <property type="component" value="Unassembled WGS sequence"/>
</dbReference>
<keyword evidence="2" id="KW-1185">Reference proteome</keyword>
<dbReference type="PANTHER" id="PTHR13887">
    <property type="entry name" value="GLUTATHIONE S-TRANSFERASE KAPPA"/>
    <property type="match status" value="1"/>
</dbReference>
<dbReference type="PANTHER" id="PTHR13887:SF54">
    <property type="entry name" value="DSBA FAMILY PROTEIN"/>
    <property type="match status" value="1"/>
</dbReference>
<dbReference type="InterPro" id="IPR036249">
    <property type="entry name" value="Thioredoxin-like_sf"/>
</dbReference>
<dbReference type="Gene3D" id="3.40.30.10">
    <property type="entry name" value="Glutaredoxin"/>
    <property type="match status" value="1"/>
</dbReference>
<sequence>MNRIYSYNTTDMAAKQILNMAHLYYIHDPMCSWCWGFRPVLEVLLSRLPDNITSSRLLGGLAADSSQPMPDDLRMRLQSTWREIGKRIPSTRFNFDFWARNTPRRSTYPACRAVIAARSIEPEMEDSMIVAIQQAYYLQARNPSDDTTLIELAMEIGLNEQQFSKLLNHSSTQQKLDSEIAQSLRLGVRSFPSLVLQHAESYWPVAIDYLNAEPMLELIHNLINADS</sequence>
<comment type="caution">
    <text evidence="1">The sequence shown here is derived from an EMBL/GenBank/DDBJ whole genome shotgun (WGS) entry which is preliminary data.</text>
</comment>
<dbReference type="EMBL" id="MARB01000016">
    <property type="protein sequence ID" value="ODJ86951.1"/>
    <property type="molecule type" value="Genomic_DNA"/>
</dbReference>
<dbReference type="CDD" id="cd03025">
    <property type="entry name" value="DsbA_FrnE_like"/>
    <property type="match status" value="1"/>
</dbReference>
<evidence type="ECO:0000313" key="1">
    <source>
        <dbReference type="EMBL" id="ODJ86951.1"/>
    </source>
</evidence>
<dbReference type="Pfam" id="PF13743">
    <property type="entry name" value="Thioredoxin_5"/>
    <property type="match status" value="1"/>
</dbReference>
<accession>A0A7Z1AEJ9</accession>
<protein>
    <submittedName>
        <fullName evidence="1">DSBA-like thioredoxin domain protein</fullName>
    </submittedName>
</protein>
<dbReference type="AlphaFoldDB" id="A0A7Z1AEJ9"/>
<proteinExistence type="predicted"/>
<evidence type="ECO:0000313" key="2">
    <source>
        <dbReference type="Proteomes" id="UP000094769"/>
    </source>
</evidence>
<name>A0A7Z1AEJ9_9GAMM</name>